<feature type="domain" description="Integrase catalytic" evidence="1">
    <location>
        <begin position="510"/>
        <end position="693"/>
    </location>
</feature>
<accession>A0ABM0MIS2</accession>
<sequence>MLKSVPTIGESKVMVNALVDACRQNGFRLTKWISNRREVIESVPEEDRAGGIKNLDLDHDRLPTDHALGLQWNVEEDTLGFRGETKEKPLTRRGILGTVSSVYNPLGLAAPAILPAKIILQSLCKDRLGWDDEIPAAQVEHWNKWVSSLPELEKNFSVPRCLKPTGFRVPMSSELHHFSDASDVGYGVVSYIRMVNLNADIHCALLSAKARVNPLKRVTIPRLELAASTVAVRTDKMLKRKLDIPIAESYFWTDSQSVLRYVSNKSERFHTFIANRLAVIHEGSKPNHWAYVKSSLNPADECSRGQTVHKFLKNARWIRGPDFLWDVPDVWPRHPYDIQLQPEDPEVKKVATVRATFARDPENPVRRLIQHYSSWYHLKRAVAWILKVRQILKKRINGVKSCMLHAQEINNEDLEEAETAIIKIVQKDSFSDEINTLEGKLNQTKVSCIRKLDPVLDKSGIMRVGGRLNIDMIPEDARHQVILPKNSHVSELILCDIHDRSHMGRMYMISKLREKYWIVNANAAARKLISKCVVCRRLKANPAIRAVHIEKADSLDTASYINALRRFVSCRGNVTDIRSDNGTNIVGAERVLREELGKWNTTQIKDNLMKDGVTWKFNPPYGSYFRGVWERQIRNIMRLLQATANKQTLTDESLATLYCEVEAIINSRPITQPSGEAHDVETLTPNMLLTMKSTSLPPCLVTKSDSYAVSRWKKVQYLTEIFWKRWKKEYLPQLQVRQKWLKQRPNLKLGDIVLVIDQNTPRGVWPLGRGVQTMPDKKGLVRRVLVKTRNTVIERPIDKLCTLLEADG</sequence>
<reference evidence="3" key="1">
    <citation type="submission" date="2025-08" db="UniProtKB">
        <authorList>
            <consortium name="RefSeq"/>
        </authorList>
    </citation>
    <scope>IDENTIFICATION</scope>
    <source>
        <tissue evidence="3">Testes</tissue>
    </source>
</reference>
<dbReference type="PANTHER" id="PTHR47331:SF1">
    <property type="entry name" value="GAG-LIKE PROTEIN"/>
    <property type="match status" value="1"/>
</dbReference>
<evidence type="ECO:0000313" key="2">
    <source>
        <dbReference type="Proteomes" id="UP000694865"/>
    </source>
</evidence>
<evidence type="ECO:0000313" key="3">
    <source>
        <dbReference type="RefSeq" id="XP_006819913.1"/>
    </source>
</evidence>
<dbReference type="Gene3D" id="3.30.420.10">
    <property type="entry name" value="Ribonuclease H-like superfamily/Ribonuclease H"/>
    <property type="match status" value="1"/>
</dbReference>
<dbReference type="InterPro" id="IPR041588">
    <property type="entry name" value="Integrase_H2C2"/>
</dbReference>
<dbReference type="Pfam" id="PF18701">
    <property type="entry name" value="DUF5641"/>
    <property type="match status" value="1"/>
</dbReference>
<dbReference type="PROSITE" id="PS50994">
    <property type="entry name" value="INTEGRASE"/>
    <property type="match status" value="1"/>
</dbReference>
<dbReference type="Gene3D" id="1.10.340.70">
    <property type="match status" value="1"/>
</dbReference>
<dbReference type="InterPro" id="IPR040676">
    <property type="entry name" value="DUF5641"/>
</dbReference>
<evidence type="ECO:0000259" key="1">
    <source>
        <dbReference type="PROSITE" id="PS50994"/>
    </source>
</evidence>
<keyword evidence="2" id="KW-1185">Reference proteome</keyword>
<dbReference type="InterPro" id="IPR012337">
    <property type="entry name" value="RNaseH-like_sf"/>
</dbReference>
<dbReference type="GeneID" id="102808185"/>
<dbReference type="RefSeq" id="XP_006819913.1">
    <property type="nucleotide sequence ID" value="XM_006819850.1"/>
</dbReference>
<dbReference type="InterPro" id="IPR008042">
    <property type="entry name" value="Retrotrans_Pao"/>
</dbReference>
<gene>
    <name evidence="3" type="primary">LOC102808185</name>
</gene>
<dbReference type="Pfam" id="PF05380">
    <property type="entry name" value="Peptidase_A17"/>
    <property type="match status" value="1"/>
</dbReference>
<dbReference type="Pfam" id="PF17921">
    <property type="entry name" value="Integrase_H2C2"/>
    <property type="match status" value="1"/>
</dbReference>
<dbReference type="InterPro" id="IPR036397">
    <property type="entry name" value="RNaseH_sf"/>
</dbReference>
<proteinExistence type="predicted"/>
<dbReference type="InterPro" id="IPR001584">
    <property type="entry name" value="Integrase_cat-core"/>
</dbReference>
<name>A0ABM0MIS2_SACKO</name>
<dbReference type="SUPFAM" id="SSF53098">
    <property type="entry name" value="Ribonuclease H-like"/>
    <property type="match status" value="1"/>
</dbReference>
<dbReference type="PANTHER" id="PTHR47331">
    <property type="entry name" value="PHD-TYPE DOMAIN-CONTAINING PROTEIN"/>
    <property type="match status" value="1"/>
</dbReference>
<organism evidence="2 3">
    <name type="scientific">Saccoglossus kowalevskii</name>
    <name type="common">Acorn worm</name>
    <dbReference type="NCBI Taxonomy" id="10224"/>
    <lineage>
        <taxon>Eukaryota</taxon>
        <taxon>Metazoa</taxon>
        <taxon>Hemichordata</taxon>
        <taxon>Enteropneusta</taxon>
        <taxon>Harrimaniidae</taxon>
        <taxon>Saccoglossus</taxon>
    </lineage>
</organism>
<dbReference type="Proteomes" id="UP000694865">
    <property type="component" value="Unplaced"/>
</dbReference>
<protein>
    <submittedName>
        <fullName evidence="3">Uncharacterized protein LOC102808185</fullName>
    </submittedName>
</protein>